<protein>
    <submittedName>
        <fullName evidence="5">Carbohydrate kinase family protein</fullName>
    </submittedName>
</protein>
<keyword evidence="2" id="KW-0808">Transferase</keyword>
<dbReference type="InterPro" id="IPR050306">
    <property type="entry name" value="PfkB_Carbo_kinase"/>
</dbReference>
<dbReference type="PROSITE" id="PS00583">
    <property type="entry name" value="PFKB_KINASES_1"/>
    <property type="match status" value="1"/>
</dbReference>
<dbReference type="GO" id="GO:0016301">
    <property type="term" value="F:kinase activity"/>
    <property type="evidence" value="ECO:0007669"/>
    <property type="project" value="UniProtKB-KW"/>
</dbReference>
<proteinExistence type="inferred from homology"/>
<dbReference type="InterPro" id="IPR011611">
    <property type="entry name" value="PfkB_dom"/>
</dbReference>
<accession>A0ABM9M4G7</accession>
<dbReference type="PANTHER" id="PTHR43085:SF46">
    <property type="entry name" value="ADENOSINE KINASE"/>
    <property type="match status" value="1"/>
</dbReference>
<dbReference type="Gene3D" id="3.40.1190.20">
    <property type="match status" value="1"/>
</dbReference>
<evidence type="ECO:0000256" key="2">
    <source>
        <dbReference type="ARBA" id="ARBA00022679"/>
    </source>
</evidence>
<evidence type="ECO:0000313" key="6">
    <source>
        <dbReference type="Proteomes" id="UP001190465"/>
    </source>
</evidence>
<name>A0ABM9M4G7_9MYCO</name>
<organism evidence="5 6">
    <name type="scientific">[Mycobacterium] burgundiense</name>
    <dbReference type="NCBI Taxonomy" id="3064286"/>
    <lineage>
        <taxon>Bacteria</taxon>
        <taxon>Bacillati</taxon>
        <taxon>Actinomycetota</taxon>
        <taxon>Actinomycetes</taxon>
        <taxon>Mycobacteriales</taxon>
        <taxon>Mycobacteriaceae</taxon>
        <taxon>Mycolicibacterium</taxon>
    </lineage>
</organism>
<keyword evidence="6" id="KW-1185">Reference proteome</keyword>
<sequence>MSTGSIAVTGSIATDHLMRFPGRFAEHFVDTHLDRLSLSFLVNDLVIRRGGVGANIAFALGVLGQRPLLVGAVGSDFDDYLRWLEGAGVNCTHLHFSETAHTARFTCTTDDDQCQLASFYPGAMSEAARISLDPVAGTHDIALVLVGANDPDAMLVHTQDARRLGIAFAADPSQQLPMLDRDNCRALIDGAEYLFTNEYEWELLTRKTGWSAGEITERVGLRITTLSGNGCVLADRHGGENHVGAVPARVIVDPTGVGDAFRAGFLTGVSSGLERVHAAQLGSLIATLVLETSGTQQWHLDIDAALGRLEGTYGEHASERIAPVLRRDLVGSD</sequence>
<dbReference type="RefSeq" id="WP_308482977.1">
    <property type="nucleotide sequence ID" value="NZ_OY726397.1"/>
</dbReference>
<evidence type="ECO:0000256" key="1">
    <source>
        <dbReference type="ARBA" id="ARBA00010688"/>
    </source>
</evidence>
<reference evidence="5 6" key="1">
    <citation type="submission" date="2023-08" db="EMBL/GenBank/DDBJ databases">
        <authorList>
            <person name="Folkvardsen B D."/>
            <person name="Norman A."/>
        </authorList>
    </citation>
    <scope>NUCLEOTIDE SEQUENCE [LARGE SCALE GENOMIC DNA]</scope>
    <source>
        <strain evidence="5 6">Mu0053</strain>
    </source>
</reference>
<evidence type="ECO:0000256" key="3">
    <source>
        <dbReference type="ARBA" id="ARBA00022777"/>
    </source>
</evidence>
<evidence type="ECO:0000259" key="4">
    <source>
        <dbReference type="Pfam" id="PF00294"/>
    </source>
</evidence>
<dbReference type="PANTHER" id="PTHR43085">
    <property type="entry name" value="HEXOKINASE FAMILY MEMBER"/>
    <property type="match status" value="1"/>
</dbReference>
<gene>
    <name evidence="5" type="ORF">MU0053_004412</name>
</gene>
<comment type="similarity">
    <text evidence="1">Belongs to the carbohydrate kinase PfkB family.</text>
</comment>
<dbReference type="CDD" id="cd01942">
    <property type="entry name" value="ribokinase_group_A"/>
    <property type="match status" value="1"/>
</dbReference>
<keyword evidence="3 5" id="KW-0418">Kinase</keyword>
<dbReference type="SUPFAM" id="SSF53613">
    <property type="entry name" value="Ribokinase-like"/>
    <property type="match status" value="1"/>
</dbReference>
<dbReference type="InterPro" id="IPR002173">
    <property type="entry name" value="Carboh/pur_kinase_PfkB_CS"/>
</dbReference>
<dbReference type="EMBL" id="OY726397">
    <property type="protein sequence ID" value="CAJ1510040.1"/>
    <property type="molecule type" value="Genomic_DNA"/>
</dbReference>
<dbReference type="Pfam" id="PF00294">
    <property type="entry name" value="PfkB"/>
    <property type="match status" value="1"/>
</dbReference>
<feature type="domain" description="Carbohydrate kinase PfkB" evidence="4">
    <location>
        <begin position="32"/>
        <end position="297"/>
    </location>
</feature>
<dbReference type="InterPro" id="IPR029056">
    <property type="entry name" value="Ribokinase-like"/>
</dbReference>
<evidence type="ECO:0000313" key="5">
    <source>
        <dbReference type="EMBL" id="CAJ1510040.1"/>
    </source>
</evidence>
<dbReference type="Proteomes" id="UP001190465">
    <property type="component" value="Chromosome"/>
</dbReference>